<protein>
    <recommendedName>
        <fullName evidence="1">START domain-containing protein</fullName>
    </recommendedName>
</protein>
<evidence type="ECO:0000313" key="2">
    <source>
        <dbReference type="EMBL" id="GMR38386.1"/>
    </source>
</evidence>
<sequence length="68" mass="7754">QSVFEGNVDFVMHEAWTGLESVPSWDPHVKFAWVFTSLTNYSDIITYGSNPVFILSGRDMVAARIYRP</sequence>
<dbReference type="Proteomes" id="UP001328107">
    <property type="component" value="Unassembled WGS sequence"/>
</dbReference>
<gene>
    <name evidence="2" type="ORF">PMAYCL1PPCAC_08581</name>
</gene>
<dbReference type="AlphaFoldDB" id="A0AAN4ZCQ1"/>
<reference evidence="3" key="1">
    <citation type="submission" date="2022-10" db="EMBL/GenBank/DDBJ databases">
        <title>Genome assembly of Pristionchus species.</title>
        <authorList>
            <person name="Yoshida K."/>
            <person name="Sommer R.J."/>
        </authorList>
    </citation>
    <scope>NUCLEOTIDE SEQUENCE [LARGE SCALE GENOMIC DNA]</scope>
    <source>
        <strain evidence="3">RS5460</strain>
    </source>
</reference>
<keyword evidence="3" id="KW-1185">Reference proteome</keyword>
<dbReference type="Gene3D" id="3.30.530.20">
    <property type="match status" value="1"/>
</dbReference>
<dbReference type="EMBL" id="BTRK01000002">
    <property type="protein sequence ID" value="GMR38386.1"/>
    <property type="molecule type" value="Genomic_DNA"/>
</dbReference>
<dbReference type="InterPro" id="IPR002913">
    <property type="entry name" value="START_lipid-bd_dom"/>
</dbReference>
<feature type="domain" description="START" evidence="1">
    <location>
        <begin position="11"/>
        <end position="67"/>
    </location>
</feature>
<dbReference type="Pfam" id="PF01852">
    <property type="entry name" value="START"/>
    <property type="match status" value="1"/>
</dbReference>
<comment type="caution">
    <text evidence="2">The sequence shown here is derived from an EMBL/GenBank/DDBJ whole genome shotgun (WGS) entry which is preliminary data.</text>
</comment>
<dbReference type="SUPFAM" id="SSF55961">
    <property type="entry name" value="Bet v1-like"/>
    <property type="match status" value="1"/>
</dbReference>
<feature type="non-terminal residue" evidence="2">
    <location>
        <position position="1"/>
    </location>
</feature>
<evidence type="ECO:0000259" key="1">
    <source>
        <dbReference type="Pfam" id="PF01852"/>
    </source>
</evidence>
<accession>A0AAN4ZCQ1</accession>
<organism evidence="2 3">
    <name type="scientific">Pristionchus mayeri</name>
    <dbReference type="NCBI Taxonomy" id="1317129"/>
    <lineage>
        <taxon>Eukaryota</taxon>
        <taxon>Metazoa</taxon>
        <taxon>Ecdysozoa</taxon>
        <taxon>Nematoda</taxon>
        <taxon>Chromadorea</taxon>
        <taxon>Rhabditida</taxon>
        <taxon>Rhabditina</taxon>
        <taxon>Diplogasteromorpha</taxon>
        <taxon>Diplogasteroidea</taxon>
        <taxon>Neodiplogasteridae</taxon>
        <taxon>Pristionchus</taxon>
    </lineage>
</organism>
<evidence type="ECO:0000313" key="3">
    <source>
        <dbReference type="Proteomes" id="UP001328107"/>
    </source>
</evidence>
<feature type="non-terminal residue" evidence="2">
    <location>
        <position position="68"/>
    </location>
</feature>
<dbReference type="GO" id="GO:0008289">
    <property type="term" value="F:lipid binding"/>
    <property type="evidence" value="ECO:0007669"/>
    <property type="project" value="InterPro"/>
</dbReference>
<name>A0AAN4ZCQ1_9BILA</name>
<dbReference type="InterPro" id="IPR023393">
    <property type="entry name" value="START-like_dom_sf"/>
</dbReference>
<proteinExistence type="predicted"/>